<evidence type="ECO:0000313" key="3">
    <source>
        <dbReference type="Proteomes" id="UP000676246"/>
    </source>
</evidence>
<dbReference type="EMBL" id="JAGQDD010000004">
    <property type="protein sequence ID" value="MBQ0930495.1"/>
    <property type="molecule type" value="Genomic_DNA"/>
</dbReference>
<reference evidence="2 3" key="1">
    <citation type="submission" date="2021-04" db="EMBL/GenBank/DDBJ databases">
        <title>The genome sequence of Ideonella sp. 3Y2.</title>
        <authorList>
            <person name="Liu Y."/>
        </authorList>
    </citation>
    <scope>NUCLEOTIDE SEQUENCE [LARGE SCALE GENOMIC DNA]</scope>
    <source>
        <strain evidence="2 3">3Y2</strain>
    </source>
</reference>
<organism evidence="2 3">
    <name type="scientific">Ideonella alba</name>
    <dbReference type="NCBI Taxonomy" id="2824118"/>
    <lineage>
        <taxon>Bacteria</taxon>
        <taxon>Pseudomonadati</taxon>
        <taxon>Pseudomonadota</taxon>
        <taxon>Betaproteobacteria</taxon>
        <taxon>Burkholderiales</taxon>
        <taxon>Sphaerotilaceae</taxon>
        <taxon>Ideonella</taxon>
    </lineage>
</organism>
<keyword evidence="1" id="KW-0732">Signal</keyword>
<sequence length="472" mass="48608">MPARPAPTLSSGLLILGSLVLSPLTHAQTLAIEFIDTAASGQAMNGAGQVLGTRQVWPCGNPANCAPVFETSVWRAGQRLVLGAPVGRIADPHALGADGSVVGTVTDFNVNFAASRWVFDGTSYQRQDLGALPGTTQSVATGIDDSGRVVGWSITPFISQKAFVWTSTGGLVDLATLGGPSDPPRGISPGGRVITNTLHYTLDQPASTTALPAPPPGFRGPNGWEFRINDQGDLGGFLGDTTGSAPRYLFRWRAGLGQWQQLSPLSNSTSTSNWGVGRIDAAGGISATVRGAGLFAAGPDGLADSLSARLSVAYPGSSVLRAADHVGDSVLAQVGIGRAARLVRLVPAAACTSGCAKVQTLTMVGRFINDPNAPGSCTPKAKNKVSATLSVVDENGAALPNVRVQARYLDDYDLSTAVSGRTDAAGQVVFKHAGPACRGAITLLVESVKASGRRFDRTQGTLSGYVIPLPAQ</sequence>
<accession>A0A941BB49</accession>
<evidence type="ECO:0000313" key="2">
    <source>
        <dbReference type="EMBL" id="MBQ0930495.1"/>
    </source>
</evidence>
<evidence type="ECO:0008006" key="4">
    <source>
        <dbReference type="Google" id="ProtNLM"/>
    </source>
</evidence>
<dbReference type="Proteomes" id="UP000676246">
    <property type="component" value="Unassembled WGS sequence"/>
</dbReference>
<name>A0A941BB49_9BURK</name>
<dbReference type="AlphaFoldDB" id="A0A941BB49"/>
<dbReference type="RefSeq" id="WP_210853281.1">
    <property type="nucleotide sequence ID" value="NZ_JAGQDD010000004.1"/>
</dbReference>
<gene>
    <name evidence="2" type="ORF">KAK03_08340</name>
</gene>
<evidence type="ECO:0000256" key="1">
    <source>
        <dbReference type="SAM" id="SignalP"/>
    </source>
</evidence>
<dbReference type="NCBIfam" id="TIGR02913">
    <property type="entry name" value="HAF_rpt"/>
    <property type="match status" value="1"/>
</dbReference>
<proteinExistence type="predicted"/>
<feature type="signal peptide" evidence="1">
    <location>
        <begin position="1"/>
        <end position="27"/>
    </location>
</feature>
<feature type="chain" id="PRO_5037091121" description="Big-1 domain-containing protein" evidence="1">
    <location>
        <begin position="28"/>
        <end position="472"/>
    </location>
</feature>
<protein>
    <recommendedName>
        <fullName evidence="4">Big-1 domain-containing protein</fullName>
    </recommendedName>
</protein>
<keyword evidence="3" id="KW-1185">Reference proteome</keyword>
<dbReference type="InterPro" id="IPR014262">
    <property type="entry name" value="HAF_rpt"/>
</dbReference>
<comment type="caution">
    <text evidence="2">The sequence shown here is derived from an EMBL/GenBank/DDBJ whole genome shotgun (WGS) entry which is preliminary data.</text>
</comment>